<protein>
    <submittedName>
        <fullName evidence="6">ABC transporter</fullName>
    </submittedName>
</protein>
<name>A0A0P6Y7D8_9CHLR</name>
<evidence type="ECO:0000313" key="6">
    <source>
        <dbReference type="EMBL" id="KPL84742.1"/>
    </source>
</evidence>
<keyword evidence="7" id="KW-1185">Reference proteome</keyword>
<feature type="domain" description="ABC transporter" evidence="5">
    <location>
        <begin position="3"/>
        <end position="246"/>
    </location>
</feature>
<evidence type="ECO:0000313" key="7">
    <source>
        <dbReference type="Proteomes" id="UP000050544"/>
    </source>
</evidence>
<dbReference type="EMBL" id="LGKO01000002">
    <property type="protein sequence ID" value="KPL84742.1"/>
    <property type="molecule type" value="Genomic_DNA"/>
</dbReference>
<evidence type="ECO:0000259" key="5">
    <source>
        <dbReference type="PROSITE" id="PS50893"/>
    </source>
</evidence>
<dbReference type="InterPro" id="IPR003593">
    <property type="entry name" value="AAA+_ATPase"/>
</dbReference>
<dbReference type="InterPro" id="IPR025302">
    <property type="entry name" value="DrrA1/2-like_C"/>
</dbReference>
<comment type="caution">
    <text evidence="6">The sequence shown here is derived from an EMBL/GenBank/DDBJ whole genome shotgun (WGS) entry which is preliminary data.</text>
</comment>
<sequence length="341" mass="38613">MAIKTEALSRIYKIRGAKKGEMRERVALEDINLSIPRGELFGLLGPNGAGKTTLIKILTTLLSPTRGRAWVAGFDVVRESDKVRPRINMVSGGETSGYGLLTVRENLWMFAQFYGIPSRQAHQRIQTLLEMIGLADRANTKSSDLSTGLRQKMNIVRGFMTDPEVLFLDEPTLGLDVQAAREVRAFIRRWMDENPSRTILLTTHYMQEAEELCDRVAIIHEGRILACDTPDHLKQEVQHEAIFQLLVETEQPLNSLALENLPGVLRLHHQWMNGGLQLEISLAEEGVLPLVIGELERQQAHLRSLQKRQPSLEDVFVQLVGLRMEEVERERGNGYHPNTQE</sequence>
<dbReference type="STRING" id="869279.SE15_01225"/>
<keyword evidence="2" id="KW-0813">Transport</keyword>
<dbReference type="PATRIC" id="fig|869279.4.peg.242"/>
<dbReference type="PROSITE" id="PS50893">
    <property type="entry name" value="ABC_TRANSPORTER_2"/>
    <property type="match status" value="1"/>
</dbReference>
<evidence type="ECO:0000256" key="1">
    <source>
        <dbReference type="ARBA" id="ARBA00005417"/>
    </source>
</evidence>
<proteinExistence type="inferred from homology"/>
<evidence type="ECO:0000256" key="3">
    <source>
        <dbReference type="ARBA" id="ARBA00022741"/>
    </source>
</evidence>
<gene>
    <name evidence="6" type="ORF">SE15_01225</name>
</gene>
<dbReference type="GO" id="GO:0005524">
    <property type="term" value="F:ATP binding"/>
    <property type="evidence" value="ECO:0007669"/>
    <property type="project" value="UniProtKB-KW"/>
</dbReference>
<organism evidence="6 7">
    <name type="scientific">Thermanaerothrix daxensis</name>
    <dbReference type="NCBI Taxonomy" id="869279"/>
    <lineage>
        <taxon>Bacteria</taxon>
        <taxon>Bacillati</taxon>
        <taxon>Chloroflexota</taxon>
        <taxon>Anaerolineae</taxon>
        <taxon>Anaerolineales</taxon>
        <taxon>Anaerolineaceae</taxon>
        <taxon>Thermanaerothrix</taxon>
    </lineage>
</organism>
<dbReference type="Pfam" id="PF00005">
    <property type="entry name" value="ABC_tran"/>
    <property type="match status" value="1"/>
</dbReference>
<reference evidence="6 7" key="1">
    <citation type="submission" date="2015-07" db="EMBL/GenBank/DDBJ databases">
        <title>Whole genome sequence of Thermanaerothrix daxensis DSM 23592.</title>
        <authorList>
            <person name="Hemp J."/>
            <person name="Ward L.M."/>
            <person name="Pace L.A."/>
            <person name="Fischer W.W."/>
        </authorList>
    </citation>
    <scope>NUCLEOTIDE SEQUENCE [LARGE SCALE GENOMIC DNA]</scope>
    <source>
        <strain evidence="6 7">GNS-1</strain>
    </source>
</reference>
<dbReference type="Pfam" id="PF13732">
    <property type="entry name" value="DrrA1-3_C"/>
    <property type="match status" value="1"/>
</dbReference>
<dbReference type="AlphaFoldDB" id="A0A0P6Y7D8"/>
<dbReference type="Proteomes" id="UP000050544">
    <property type="component" value="Unassembled WGS sequence"/>
</dbReference>
<dbReference type="SMART" id="SM00382">
    <property type="entry name" value="AAA"/>
    <property type="match status" value="1"/>
</dbReference>
<keyword evidence="3" id="KW-0547">Nucleotide-binding</keyword>
<keyword evidence="4" id="KW-0067">ATP-binding</keyword>
<evidence type="ECO:0000256" key="2">
    <source>
        <dbReference type="ARBA" id="ARBA00022448"/>
    </source>
</evidence>
<dbReference type="InterPro" id="IPR050763">
    <property type="entry name" value="ABC_transporter_ATP-binding"/>
</dbReference>
<dbReference type="PANTHER" id="PTHR42711">
    <property type="entry name" value="ABC TRANSPORTER ATP-BINDING PROTEIN"/>
    <property type="match status" value="1"/>
</dbReference>
<dbReference type="InterPro" id="IPR027417">
    <property type="entry name" value="P-loop_NTPase"/>
</dbReference>
<dbReference type="Gene3D" id="3.40.50.300">
    <property type="entry name" value="P-loop containing nucleotide triphosphate hydrolases"/>
    <property type="match status" value="1"/>
</dbReference>
<dbReference type="GO" id="GO:0016887">
    <property type="term" value="F:ATP hydrolysis activity"/>
    <property type="evidence" value="ECO:0007669"/>
    <property type="project" value="InterPro"/>
</dbReference>
<accession>A0A0P6Y7D8</accession>
<dbReference type="InterPro" id="IPR003439">
    <property type="entry name" value="ABC_transporter-like_ATP-bd"/>
</dbReference>
<dbReference type="PANTHER" id="PTHR42711:SF5">
    <property type="entry name" value="ABC TRANSPORTER ATP-BINDING PROTEIN NATA"/>
    <property type="match status" value="1"/>
</dbReference>
<dbReference type="SUPFAM" id="SSF52540">
    <property type="entry name" value="P-loop containing nucleoside triphosphate hydrolases"/>
    <property type="match status" value="1"/>
</dbReference>
<evidence type="ECO:0000256" key="4">
    <source>
        <dbReference type="ARBA" id="ARBA00022840"/>
    </source>
</evidence>
<comment type="similarity">
    <text evidence="1">Belongs to the ABC transporter superfamily.</text>
</comment>